<dbReference type="InterPro" id="IPR037069">
    <property type="entry name" value="AcylCoA_DH/ox_N_sf"/>
</dbReference>
<dbReference type="InterPro" id="IPR046373">
    <property type="entry name" value="Acyl-CoA_Oxase/DH_mid-dom_sf"/>
</dbReference>
<comment type="caution">
    <text evidence="7">The sequence shown here is derived from an EMBL/GenBank/DDBJ whole genome shotgun (WGS) entry which is preliminary data.</text>
</comment>
<reference evidence="7" key="1">
    <citation type="submission" date="2020-05" db="EMBL/GenBank/DDBJ databases">
        <title>Chitinophaga laudate sp. nov., isolated from a tropical peat swamp.</title>
        <authorList>
            <person name="Goh C.B.S."/>
            <person name="Lee M.S."/>
            <person name="Parimannan S."/>
            <person name="Pasbakhsh P."/>
            <person name="Yule C.M."/>
            <person name="Rajandas H."/>
            <person name="Loke S."/>
            <person name="Croft L."/>
            <person name="Tan J.B.L."/>
        </authorList>
    </citation>
    <scope>NUCLEOTIDE SEQUENCE</scope>
    <source>
        <strain evidence="7">Mgbs1</strain>
    </source>
</reference>
<dbReference type="InterPro" id="IPR009100">
    <property type="entry name" value="AcylCoA_DH/oxidase_NM_dom_sf"/>
</dbReference>
<evidence type="ECO:0000313" key="7">
    <source>
        <dbReference type="EMBL" id="NSL85201.1"/>
    </source>
</evidence>
<evidence type="ECO:0000313" key="8">
    <source>
        <dbReference type="Proteomes" id="UP000281028"/>
    </source>
</evidence>
<keyword evidence="4 6" id="KW-0274">FAD</keyword>
<dbReference type="InterPro" id="IPR036250">
    <property type="entry name" value="AcylCo_DH-like_C"/>
</dbReference>
<dbReference type="GO" id="GO:0033539">
    <property type="term" value="P:fatty acid beta-oxidation using acyl-CoA dehydrogenase"/>
    <property type="evidence" value="ECO:0007669"/>
    <property type="project" value="TreeGrafter"/>
</dbReference>
<proteinExistence type="inferred from homology"/>
<dbReference type="InterPro" id="IPR009075">
    <property type="entry name" value="AcylCo_DH/oxidase_C"/>
</dbReference>
<keyword evidence="5 6" id="KW-0560">Oxidoreductase</keyword>
<keyword evidence="8" id="KW-1185">Reference proteome</keyword>
<dbReference type="GO" id="GO:0005737">
    <property type="term" value="C:cytoplasm"/>
    <property type="evidence" value="ECO:0007669"/>
    <property type="project" value="TreeGrafter"/>
</dbReference>
<dbReference type="Gene3D" id="1.20.140.10">
    <property type="entry name" value="Butyryl-CoA Dehydrogenase, subunit A, domain 3"/>
    <property type="match status" value="1"/>
</dbReference>
<organism evidence="7 8">
    <name type="scientific">Chitinophaga solisilvae</name>
    <dbReference type="NCBI Taxonomy" id="1233460"/>
    <lineage>
        <taxon>Bacteria</taxon>
        <taxon>Pseudomonadati</taxon>
        <taxon>Bacteroidota</taxon>
        <taxon>Chitinophagia</taxon>
        <taxon>Chitinophagales</taxon>
        <taxon>Chitinophagaceae</taxon>
        <taxon>Chitinophaga</taxon>
    </lineage>
</organism>
<dbReference type="Proteomes" id="UP000281028">
    <property type="component" value="Unassembled WGS sequence"/>
</dbReference>
<dbReference type="InterPro" id="IPR050741">
    <property type="entry name" value="Acyl-CoA_dehydrogenase"/>
</dbReference>
<keyword evidence="3 6" id="KW-0285">Flavoprotein</keyword>
<evidence type="ECO:0000256" key="1">
    <source>
        <dbReference type="ARBA" id="ARBA00001974"/>
    </source>
</evidence>
<dbReference type="Pfam" id="PF02770">
    <property type="entry name" value="Acyl-CoA_dh_M"/>
    <property type="match status" value="1"/>
</dbReference>
<evidence type="ECO:0000256" key="6">
    <source>
        <dbReference type="RuleBase" id="RU362125"/>
    </source>
</evidence>
<sequence length="575" mass="64864">MNIQLYQQFENFLGDTGNKDALFGFDILLMLDEQALYPEKQIDALNEWGLNSYFIPADCGGKLKCLDDIYHFFYLLARRDLTTAIAYGGTFLGAMSVWINGNDVQKEDVADCIRQHRKIAFSLTERGNGSDLLQTRVTAKYQTDKNTFELNGEKWLFNHASKCHFACVLVKTDPGDSPRSFSLLYTPMAGEIPENGSLKTLDRILTSGLRGLDLGGVEFCRYEVAASSVIGCIGSGFESSVTALQVTKTLLGGLALGSLDTLLRTTIAFCLERILYKKPIIRLPVLREKIVSVFLDKIIADAFCLSGVRLIQVFPAQLSLYSALIKASVPSMVEKSTVILTGLLGARAFIMSEGPYRIFQKQVRDNAIIPVFEGNVYVNYQLVIRQLEVVFSLIDIVPSPDRGMLRKIYEIHTPLPALDFTRLSVTSKGKHDLAFSLTFLYDEIIDTYMGIYDQSIKTNIKWLIDEYVRTQQWFLNEMKHSSTPYEIEAASFYHAERYTVLQAVSAAACMIWYNREELCTNLDWRLLLKLCLCKAKARLTAAYFEAGEDGNAIIDYIIYCQEKGYSFSLFPMVIK</sequence>
<dbReference type="Gene3D" id="1.10.540.10">
    <property type="entry name" value="Acyl-CoA dehydrogenase/oxidase, N-terminal domain"/>
    <property type="match status" value="1"/>
</dbReference>
<dbReference type="GO" id="GO:0050660">
    <property type="term" value="F:flavin adenine dinucleotide binding"/>
    <property type="evidence" value="ECO:0007669"/>
    <property type="project" value="InterPro"/>
</dbReference>
<accession>A0A3S1CZY5</accession>
<dbReference type="AlphaFoldDB" id="A0A3S1CZY5"/>
<evidence type="ECO:0000256" key="2">
    <source>
        <dbReference type="ARBA" id="ARBA00009347"/>
    </source>
</evidence>
<dbReference type="PANTHER" id="PTHR48083">
    <property type="entry name" value="MEDIUM-CHAIN SPECIFIC ACYL-COA DEHYDROGENASE, MITOCHONDRIAL-RELATED"/>
    <property type="match status" value="1"/>
</dbReference>
<evidence type="ECO:0000256" key="3">
    <source>
        <dbReference type="ARBA" id="ARBA00022630"/>
    </source>
</evidence>
<dbReference type="EMBL" id="RIAR02000001">
    <property type="protein sequence ID" value="NSL85201.1"/>
    <property type="molecule type" value="Genomic_DNA"/>
</dbReference>
<gene>
    <name evidence="7" type="ORF">ECE50_000035</name>
</gene>
<name>A0A3S1CZY5_9BACT</name>
<comment type="cofactor">
    <cofactor evidence="1 6">
        <name>FAD</name>
        <dbReference type="ChEBI" id="CHEBI:57692"/>
    </cofactor>
</comment>
<evidence type="ECO:0000256" key="5">
    <source>
        <dbReference type="ARBA" id="ARBA00023002"/>
    </source>
</evidence>
<evidence type="ECO:0000256" key="4">
    <source>
        <dbReference type="ARBA" id="ARBA00022827"/>
    </source>
</evidence>
<dbReference type="Pfam" id="PF00441">
    <property type="entry name" value="Acyl-CoA_dh_1"/>
    <property type="match status" value="1"/>
</dbReference>
<dbReference type="PANTHER" id="PTHR48083:SF2">
    <property type="entry name" value="MEDIUM-CHAIN SPECIFIC ACYL-COA DEHYDROGENASE, MITOCHONDRIAL"/>
    <property type="match status" value="1"/>
</dbReference>
<dbReference type="Gene3D" id="2.40.110.10">
    <property type="entry name" value="Butyryl-CoA Dehydrogenase, subunit A, domain 2"/>
    <property type="match status" value="1"/>
</dbReference>
<dbReference type="SUPFAM" id="SSF47203">
    <property type="entry name" value="Acyl-CoA dehydrogenase C-terminal domain-like"/>
    <property type="match status" value="1"/>
</dbReference>
<dbReference type="OrthoDB" id="3666321at2"/>
<comment type="similarity">
    <text evidence="2 6">Belongs to the acyl-CoA dehydrogenase family.</text>
</comment>
<protein>
    <submittedName>
        <fullName evidence="7">Uncharacterized protein</fullName>
    </submittedName>
</protein>
<dbReference type="GO" id="GO:0003995">
    <property type="term" value="F:acyl-CoA dehydrogenase activity"/>
    <property type="evidence" value="ECO:0007669"/>
    <property type="project" value="TreeGrafter"/>
</dbReference>
<dbReference type="SUPFAM" id="SSF56645">
    <property type="entry name" value="Acyl-CoA dehydrogenase NM domain-like"/>
    <property type="match status" value="1"/>
</dbReference>
<dbReference type="InterPro" id="IPR006091">
    <property type="entry name" value="Acyl-CoA_Oxase/DH_mid-dom"/>
</dbReference>